<evidence type="ECO:0000256" key="12">
    <source>
        <dbReference type="RuleBase" id="RU004478"/>
    </source>
</evidence>
<dbReference type="GO" id="GO:0042803">
    <property type="term" value="F:protein homodimerization activity"/>
    <property type="evidence" value="ECO:0007669"/>
    <property type="project" value="InterPro"/>
</dbReference>
<keyword evidence="4 10" id="KW-0963">Cytoplasm</keyword>
<dbReference type="Gene3D" id="3.90.20.20">
    <property type="match status" value="1"/>
</dbReference>
<dbReference type="InterPro" id="IPR009012">
    <property type="entry name" value="GrpE_head"/>
</dbReference>
<reference evidence="14 15" key="1">
    <citation type="submission" date="2016-08" db="EMBL/GenBank/DDBJ databases">
        <title>Novel Firmicute Genomes.</title>
        <authorList>
            <person name="Poppleton D.I."/>
            <person name="Gribaldo S."/>
        </authorList>
    </citation>
    <scope>NUCLEOTIDE SEQUENCE [LARGE SCALE GENOMIC DNA]</scope>
    <source>
        <strain evidence="14 15">RAOx-1</strain>
    </source>
</reference>
<keyword evidence="6 10" id="KW-0143">Chaperone</keyword>
<dbReference type="Proteomes" id="UP000284219">
    <property type="component" value="Unassembled WGS sequence"/>
</dbReference>
<keyword evidence="5 10" id="KW-0346">Stress response</keyword>
<dbReference type="SUPFAM" id="SSF51064">
    <property type="entry name" value="Head domain of nucleotide exchange factor GrpE"/>
    <property type="match status" value="1"/>
</dbReference>
<evidence type="ECO:0000256" key="6">
    <source>
        <dbReference type="ARBA" id="ARBA00023186"/>
    </source>
</evidence>
<dbReference type="PANTHER" id="PTHR21237">
    <property type="entry name" value="GRPE PROTEIN"/>
    <property type="match status" value="1"/>
</dbReference>
<evidence type="ECO:0000256" key="5">
    <source>
        <dbReference type="ARBA" id="ARBA00023016"/>
    </source>
</evidence>
<dbReference type="AlphaFoldDB" id="A0A419SJ58"/>
<comment type="caution">
    <text evidence="14">The sequence shown here is derived from an EMBL/GenBank/DDBJ whole genome shotgun (WGS) entry which is preliminary data.</text>
</comment>
<dbReference type="PRINTS" id="PR00773">
    <property type="entry name" value="GRPEPROTEIN"/>
</dbReference>
<evidence type="ECO:0000313" key="14">
    <source>
        <dbReference type="EMBL" id="RKD23986.1"/>
    </source>
</evidence>
<dbReference type="PANTHER" id="PTHR21237:SF23">
    <property type="entry name" value="GRPE PROTEIN HOMOLOG, MITOCHONDRIAL"/>
    <property type="match status" value="1"/>
</dbReference>
<dbReference type="GO" id="GO:0000774">
    <property type="term" value="F:adenyl-nucleotide exchange factor activity"/>
    <property type="evidence" value="ECO:0007669"/>
    <property type="project" value="InterPro"/>
</dbReference>
<evidence type="ECO:0000256" key="2">
    <source>
        <dbReference type="ARBA" id="ARBA00009054"/>
    </source>
</evidence>
<protein>
    <recommendedName>
        <fullName evidence="8 10">Protein GrpE</fullName>
    </recommendedName>
    <alternativeName>
        <fullName evidence="9 10">HSP-70 cofactor</fullName>
    </alternativeName>
</protein>
<dbReference type="EMBL" id="MCHY01000008">
    <property type="protein sequence ID" value="RKD23986.1"/>
    <property type="molecule type" value="Genomic_DNA"/>
</dbReference>
<organism evidence="14 15">
    <name type="scientific">Ammoniphilus oxalaticus</name>
    <dbReference type="NCBI Taxonomy" id="66863"/>
    <lineage>
        <taxon>Bacteria</taxon>
        <taxon>Bacillati</taxon>
        <taxon>Bacillota</taxon>
        <taxon>Bacilli</taxon>
        <taxon>Bacillales</taxon>
        <taxon>Paenibacillaceae</taxon>
        <taxon>Aneurinibacillus group</taxon>
        <taxon>Ammoniphilus</taxon>
    </lineage>
</organism>
<comment type="function">
    <text evidence="7 10 11">Participates actively in the response to hyperosmotic and heat shock by preventing the aggregation of stress-denatured proteins, in association with DnaK and GrpE. It is the nucleotide exchange factor for DnaK and may function as a thermosensor. Unfolded proteins bind initially to DnaJ; upon interaction with the DnaJ-bound protein, DnaK hydrolyzes its bound ATP, resulting in the formation of a stable complex. GrpE releases ADP from DnaK; ATP binding to DnaK triggers the release of the substrate protein, thus completing the reaction cycle. Several rounds of ATP-dependent interactions between DnaJ, DnaK and GrpE are required for fully efficient folding.</text>
</comment>
<evidence type="ECO:0000256" key="1">
    <source>
        <dbReference type="ARBA" id="ARBA00004496"/>
    </source>
</evidence>
<dbReference type="InterPro" id="IPR013805">
    <property type="entry name" value="GrpE_CC"/>
</dbReference>
<dbReference type="GO" id="GO:0051087">
    <property type="term" value="F:protein-folding chaperone binding"/>
    <property type="evidence" value="ECO:0007669"/>
    <property type="project" value="InterPro"/>
</dbReference>
<evidence type="ECO:0000256" key="4">
    <source>
        <dbReference type="ARBA" id="ARBA00022490"/>
    </source>
</evidence>
<proteinExistence type="inferred from homology"/>
<dbReference type="OrthoDB" id="9812586at2"/>
<evidence type="ECO:0000256" key="7">
    <source>
        <dbReference type="ARBA" id="ARBA00053401"/>
    </source>
</evidence>
<evidence type="ECO:0000256" key="11">
    <source>
        <dbReference type="RuleBase" id="RU000639"/>
    </source>
</evidence>
<dbReference type="SUPFAM" id="SSF58014">
    <property type="entry name" value="Coiled-coil domain of nucleotide exchange factor GrpE"/>
    <property type="match status" value="1"/>
</dbReference>
<comment type="subunit">
    <text evidence="3 10">Homodimer.</text>
</comment>
<feature type="region of interest" description="Disordered" evidence="13">
    <location>
        <begin position="1"/>
        <end position="38"/>
    </location>
</feature>
<dbReference type="HAMAP" id="MF_01151">
    <property type="entry name" value="GrpE"/>
    <property type="match status" value="1"/>
</dbReference>
<feature type="compositionally biased region" description="Acidic residues" evidence="13">
    <location>
        <begin position="28"/>
        <end position="37"/>
    </location>
</feature>
<accession>A0A419SJ58</accession>
<feature type="compositionally biased region" description="Basic and acidic residues" evidence="13">
    <location>
        <begin position="1"/>
        <end position="10"/>
    </location>
</feature>
<dbReference type="GO" id="GO:0006457">
    <property type="term" value="P:protein folding"/>
    <property type="evidence" value="ECO:0007669"/>
    <property type="project" value="InterPro"/>
</dbReference>
<dbReference type="GO" id="GO:0005737">
    <property type="term" value="C:cytoplasm"/>
    <property type="evidence" value="ECO:0007669"/>
    <property type="project" value="UniProtKB-SubCell"/>
</dbReference>
<evidence type="ECO:0000256" key="9">
    <source>
        <dbReference type="ARBA" id="ARBA00076414"/>
    </source>
</evidence>
<dbReference type="Pfam" id="PF01025">
    <property type="entry name" value="GrpE"/>
    <property type="match status" value="1"/>
</dbReference>
<dbReference type="RefSeq" id="WP_120189221.1">
    <property type="nucleotide sequence ID" value="NZ_MCHY01000008.1"/>
</dbReference>
<dbReference type="Gene3D" id="2.30.22.10">
    <property type="entry name" value="Head domain of nucleotide exchange factor GrpE"/>
    <property type="match status" value="1"/>
</dbReference>
<evidence type="ECO:0000256" key="10">
    <source>
        <dbReference type="HAMAP-Rule" id="MF_01151"/>
    </source>
</evidence>
<gene>
    <name evidence="10" type="primary">grpE</name>
    <name evidence="14" type="ORF">BEP19_06085</name>
</gene>
<dbReference type="CDD" id="cd00446">
    <property type="entry name" value="GrpE"/>
    <property type="match status" value="1"/>
</dbReference>
<dbReference type="InterPro" id="IPR000740">
    <property type="entry name" value="GrpE"/>
</dbReference>
<sequence length="184" mass="20827">MSDEKKVVEEERPEGELDTDQQPQQADAETEATEAEVDSLTLAKQEAEENYNRYLRVQADLENLRRRSRKEREDLLKYAVQSLAEGLLPAVDNLERALAPENAGDGESLLKGVEMVYRQILQIFEQEGIVPIEAEGNPFDPQYHQAVMKEENPAAESGVVLQELQKGYMLKDRVIRPSMVKVNG</sequence>
<comment type="subcellular location">
    <subcellularLocation>
        <location evidence="1 10">Cytoplasm</location>
    </subcellularLocation>
</comment>
<dbReference type="NCBIfam" id="NF010738">
    <property type="entry name" value="PRK14140.1"/>
    <property type="match status" value="1"/>
</dbReference>
<dbReference type="GO" id="GO:0051082">
    <property type="term" value="F:unfolded protein binding"/>
    <property type="evidence" value="ECO:0007669"/>
    <property type="project" value="TreeGrafter"/>
</dbReference>
<evidence type="ECO:0000256" key="3">
    <source>
        <dbReference type="ARBA" id="ARBA00011738"/>
    </source>
</evidence>
<evidence type="ECO:0000313" key="15">
    <source>
        <dbReference type="Proteomes" id="UP000284219"/>
    </source>
</evidence>
<name>A0A419SJ58_9BACL</name>
<dbReference type="PROSITE" id="PS01071">
    <property type="entry name" value="GRPE"/>
    <property type="match status" value="1"/>
</dbReference>
<evidence type="ECO:0000256" key="8">
    <source>
        <dbReference type="ARBA" id="ARBA00072274"/>
    </source>
</evidence>
<dbReference type="FunFam" id="2.30.22.10:FF:000001">
    <property type="entry name" value="Protein GrpE"/>
    <property type="match status" value="1"/>
</dbReference>
<keyword evidence="15" id="KW-1185">Reference proteome</keyword>
<comment type="similarity">
    <text evidence="2 10 12">Belongs to the GrpE family.</text>
</comment>
<evidence type="ECO:0000256" key="13">
    <source>
        <dbReference type="SAM" id="MobiDB-lite"/>
    </source>
</evidence>